<feature type="domain" description="Formamidopyrimidine-DNA glycosylase catalytic" evidence="11">
    <location>
        <begin position="2"/>
        <end position="132"/>
    </location>
</feature>
<dbReference type="PROSITE" id="PS51068">
    <property type="entry name" value="FPG_CAT"/>
    <property type="match status" value="1"/>
</dbReference>
<keyword evidence="9" id="KW-0326">Glycosidase</keyword>
<dbReference type="GO" id="GO:0003906">
    <property type="term" value="F:DNA-(apurinic or apyrimidinic site) endonuclease activity"/>
    <property type="evidence" value="ECO:0007669"/>
    <property type="project" value="InterPro"/>
</dbReference>
<dbReference type="Proteomes" id="UP000800039">
    <property type="component" value="Unassembled WGS sequence"/>
</dbReference>
<keyword evidence="5" id="KW-0238">DNA-binding</keyword>
<dbReference type="PANTHER" id="PTHR22993">
    <property type="entry name" value="FORMAMIDOPYRIMIDINE-DNA GLYCOSYLASE"/>
    <property type="match status" value="1"/>
</dbReference>
<dbReference type="InterPro" id="IPR015886">
    <property type="entry name" value="H2TH_FPG"/>
</dbReference>
<evidence type="ECO:0000256" key="6">
    <source>
        <dbReference type="ARBA" id="ARBA00023204"/>
    </source>
</evidence>
<dbReference type="CDD" id="cd08972">
    <property type="entry name" value="PF_Nei_N"/>
    <property type="match status" value="1"/>
</dbReference>
<dbReference type="GO" id="GO:0005634">
    <property type="term" value="C:nucleus"/>
    <property type="evidence" value="ECO:0007669"/>
    <property type="project" value="TreeGrafter"/>
</dbReference>
<evidence type="ECO:0000256" key="2">
    <source>
        <dbReference type="ARBA" id="ARBA00009409"/>
    </source>
</evidence>
<dbReference type="FunFam" id="1.10.8.50:FF:000009">
    <property type="entry name" value="Formamidopyrimidine-DNA glycosylase"/>
    <property type="match status" value="1"/>
</dbReference>
<comment type="caution">
    <text evidence="12">The sequence shown here is derived from an EMBL/GenBank/DDBJ whole genome shotgun (WGS) entry which is preliminary data.</text>
</comment>
<dbReference type="Pfam" id="PF06831">
    <property type="entry name" value="H2TH"/>
    <property type="match status" value="1"/>
</dbReference>
<dbReference type="SMART" id="SM01232">
    <property type="entry name" value="H2TH"/>
    <property type="match status" value="1"/>
</dbReference>
<organism evidence="12 13">
    <name type="scientific">Cucurbitaria berberidis CBS 394.84</name>
    <dbReference type="NCBI Taxonomy" id="1168544"/>
    <lineage>
        <taxon>Eukaryota</taxon>
        <taxon>Fungi</taxon>
        <taxon>Dikarya</taxon>
        <taxon>Ascomycota</taxon>
        <taxon>Pezizomycotina</taxon>
        <taxon>Dothideomycetes</taxon>
        <taxon>Pleosporomycetidae</taxon>
        <taxon>Pleosporales</taxon>
        <taxon>Pleosporineae</taxon>
        <taxon>Cucurbitariaceae</taxon>
        <taxon>Cucurbitaria</taxon>
    </lineage>
</organism>
<gene>
    <name evidence="12" type="ORF">K460DRAFT_193915</name>
</gene>
<keyword evidence="7" id="KW-0456">Lyase</keyword>
<protein>
    <recommendedName>
        <fullName evidence="11">Formamidopyrimidine-DNA glycosylase catalytic domain-containing protein</fullName>
    </recommendedName>
</protein>
<dbReference type="InterPro" id="IPR012319">
    <property type="entry name" value="FPG_cat"/>
</dbReference>
<evidence type="ECO:0000256" key="10">
    <source>
        <dbReference type="SAM" id="MobiDB-lite"/>
    </source>
</evidence>
<dbReference type="SUPFAM" id="SSF81624">
    <property type="entry name" value="N-terminal domain of MutM-like DNA repair proteins"/>
    <property type="match status" value="1"/>
</dbReference>
<evidence type="ECO:0000256" key="3">
    <source>
        <dbReference type="ARBA" id="ARBA00022763"/>
    </source>
</evidence>
<reference evidence="12" key="1">
    <citation type="submission" date="2020-01" db="EMBL/GenBank/DDBJ databases">
        <authorList>
            <consortium name="DOE Joint Genome Institute"/>
            <person name="Haridas S."/>
            <person name="Albert R."/>
            <person name="Binder M."/>
            <person name="Bloem J."/>
            <person name="Labutti K."/>
            <person name="Salamov A."/>
            <person name="Andreopoulos B."/>
            <person name="Baker S.E."/>
            <person name="Barry K."/>
            <person name="Bills G."/>
            <person name="Bluhm B.H."/>
            <person name="Cannon C."/>
            <person name="Castanera R."/>
            <person name="Culley D.E."/>
            <person name="Daum C."/>
            <person name="Ezra D."/>
            <person name="Gonzalez J.B."/>
            <person name="Henrissat B."/>
            <person name="Kuo A."/>
            <person name="Liang C."/>
            <person name="Lipzen A."/>
            <person name="Lutzoni F."/>
            <person name="Magnuson J."/>
            <person name="Mondo S."/>
            <person name="Nolan M."/>
            <person name="Ohm R."/>
            <person name="Pangilinan J."/>
            <person name="Park H.-J."/>
            <person name="Ramirez L."/>
            <person name="Alfaro M."/>
            <person name="Sun H."/>
            <person name="Tritt A."/>
            <person name="Yoshinaga Y."/>
            <person name="Zwiers L.-H."/>
            <person name="Turgeon B.G."/>
            <person name="Goodwin S.B."/>
            <person name="Spatafora J.W."/>
            <person name="Crous P.W."/>
            <person name="Grigoriev I.V."/>
        </authorList>
    </citation>
    <scope>NUCLEOTIDE SEQUENCE</scope>
    <source>
        <strain evidence="12">CBS 394.84</strain>
    </source>
</reference>
<evidence type="ECO:0000256" key="7">
    <source>
        <dbReference type="ARBA" id="ARBA00023239"/>
    </source>
</evidence>
<comment type="catalytic activity">
    <reaction evidence="1">
        <text>Hydrolysis of DNA containing ring-opened 7-methylguanine residues, releasing 2,6-diamino-4-hydroxy-5-(N-methyl)formamidopyrimidine.</text>
        <dbReference type="EC" id="3.2.2.23"/>
    </reaction>
</comment>
<feature type="compositionally biased region" description="Basic and acidic residues" evidence="10">
    <location>
        <begin position="347"/>
        <end position="362"/>
    </location>
</feature>
<dbReference type="PANTHER" id="PTHR22993:SF9">
    <property type="entry name" value="FORMAMIDOPYRIMIDINE-DNA GLYCOSYLASE"/>
    <property type="match status" value="1"/>
</dbReference>
<keyword evidence="8" id="KW-0511">Multifunctional enzyme</keyword>
<evidence type="ECO:0000259" key="11">
    <source>
        <dbReference type="PROSITE" id="PS51068"/>
    </source>
</evidence>
<comment type="similarity">
    <text evidence="2">Belongs to the FPG family.</text>
</comment>
<dbReference type="Pfam" id="PF01149">
    <property type="entry name" value="Fapy_DNA_glyco"/>
    <property type="match status" value="1"/>
</dbReference>
<dbReference type="AlphaFoldDB" id="A0A9P4G8Y2"/>
<dbReference type="SMART" id="SM00898">
    <property type="entry name" value="Fapy_DNA_glyco"/>
    <property type="match status" value="1"/>
</dbReference>
<dbReference type="GO" id="GO:0008534">
    <property type="term" value="F:oxidized purine nucleobase lesion DNA N-glycosylase activity"/>
    <property type="evidence" value="ECO:0007669"/>
    <property type="project" value="UniProtKB-EC"/>
</dbReference>
<evidence type="ECO:0000256" key="5">
    <source>
        <dbReference type="ARBA" id="ARBA00023125"/>
    </source>
</evidence>
<keyword evidence="4" id="KW-0378">Hydrolase</keyword>
<keyword evidence="3" id="KW-0227">DNA damage</keyword>
<sequence length="405" mass="45500">MPEIAEVARIVHYLKKHAVGKTVEAVKTQEDDIIYGKVGTSASAFQKAITGKKIVDARQQGKYFWLVMDSPPHPLIHLGMSGWLNFSNDPAAHYRPAKPQEEVWPPKFWKFVLQLKEDPKSEVAFVDARRLGRIRLVDAAAEDMRKTSPLKENGPDPVIDKDILTVDWLSKKLRSKKVPVKALLLDQGNISGIGNWVGDEVMYQARLHPEQYSNTFSDEQIKRLHNAIMYVCDTAVGVNAEADRFPKDWLMKHRWSKGKKDGSQLPNGDKITFLKVGGRTSAIVPSVQKKTAAVAGDVSESAEDEKPEEKVTKPKTSSKRKAKAVKEEEEEEEDIEAPAKPKRSRKKAEEDVKVEVKDETITEKAPAPKKQKTAAKEPPKKDRKLQTEVKAEDTSGRRRSGRLSK</sequence>
<accession>A0A9P4G8Y2</accession>
<evidence type="ECO:0000256" key="4">
    <source>
        <dbReference type="ARBA" id="ARBA00022801"/>
    </source>
</evidence>
<dbReference type="RefSeq" id="XP_040783443.1">
    <property type="nucleotide sequence ID" value="XM_040927142.1"/>
</dbReference>
<evidence type="ECO:0000313" key="12">
    <source>
        <dbReference type="EMBL" id="KAF1840880.1"/>
    </source>
</evidence>
<proteinExistence type="inferred from homology"/>
<feature type="compositionally biased region" description="Acidic residues" evidence="10">
    <location>
        <begin position="327"/>
        <end position="336"/>
    </location>
</feature>
<dbReference type="GO" id="GO:0006284">
    <property type="term" value="P:base-excision repair"/>
    <property type="evidence" value="ECO:0007669"/>
    <property type="project" value="InterPro"/>
</dbReference>
<evidence type="ECO:0000256" key="1">
    <source>
        <dbReference type="ARBA" id="ARBA00001668"/>
    </source>
</evidence>
<dbReference type="GO" id="GO:0003684">
    <property type="term" value="F:damaged DNA binding"/>
    <property type="evidence" value="ECO:0007669"/>
    <property type="project" value="InterPro"/>
</dbReference>
<dbReference type="EMBL" id="ML976619">
    <property type="protein sequence ID" value="KAF1840880.1"/>
    <property type="molecule type" value="Genomic_DNA"/>
</dbReference>
<dbReference type="InterPro" id="IPR010979">
    <property type="entry name" value="Ribosomal_uS13-like_H2TH"/>
</dbReference>
<dbReference type="Gene3D" id="1.10.8.50">
    <property type="match status" value="1"/>
</dbReference>
<feature type="compositionally biased region" description="Basic and acidic residues" evidence="10">
    <location>
        <begin position="374"/>
        <end position="396"/>
    </location>
</feature>
<evidence type="ECO:0000256" key="9">
    <source>
        <dbReference type="ARBA" id="ARBA00023295"/>
    </source>
</evidence>
<dbReference type="GeneID" id="63844394"/>
<dbReference type="GO" id="GO:0008270">
    <property type="term" value="F:zinc ion binding"/>
    <property type="evidence" value="ECO:0007669"/>
    <property type="project" value="InterPro"/>
</dbReference>
<evidence type="ECO:0000313" key="13">
    <source>
        <dbReference type="Proteomes" id="UP000800039"/>
    </source>
</evidence>
<dbReference type="GO" id="GO:0016829">
    <property type="term" value="F:lyase activity"/>
    <property type="evidence" value="ECO:0007669"/>
    <property type="project" value="UniProtKB-KW"/>
</dbReference>
<evidence type="ECO:0000256" key="8">
    <source>
        <dbReference type="ARBA" id="ARBA00023268"/>
    </source>
</evidence>
<keyword evidence="6" id="KW-0234">DNA repair</keyword>
<dbReference type="InterPro" id="IPR035937">
    <property type="entry name" value="FPG_N"/>
</dbReference>
<dbReference type="Gene3D" id="3.20.190.10">
    <property type="entry name" value="MutM-like, N-terminal"/>
    <property type="match status" value="1"/>
</dbReference>
<dbReference type="SUPFAM" id="SSF46946">
    <property type="entry name" value="S13-like H2TH domain"/>
    <property type="match status" value="1"/>
</dbReference>
<feature type="region of interest" description="Disordered" evidence="10">
    <location>
        <begin position="287"/>
        <end position="405"/>
    </location>
</feature>
<keyword evidence="13" id="KW-1185">Reference proteome</keyword>
<name>A0A9P4G8Y2_9PLEO</name>
<dbReference type="OrthoDB" id="444592at2759"/>